<dbReference type="InterPro" id="IPR018201">
    <property type="entry name" value="Ketoacyl_synth_AS"/>
</dbReference>
<dbReference type="CDD" id="cd00833">
    <property type="entry name" value="PKS"/>
    <property type="match status" value="1"/>
</dbReference>
<dbReference type="Proteomes" id="UP000093712">
    <property type="component" value="Unassembled WGS sequence"/>
</dbReference>
<evidence type="ECO:0000313" key="14">
    <source>
        <dbReference type="EMBL" id="OBK82821.1"/>
    </source>
</evidence>
<evidence type="ECO:0000256" key="4">
    <source>
        <dbReference type="ARBA" id="ARBA00022598"/>
    </source>
</evidence>
<dbReference type="SMART" id="SM00827">
    <property type="entry name" value="PKS_AT"/>
    <property type="match status" value="1"/>
</dbReference>
<evidence type="ECO:0000259" key="13">
    <source>
        <dbReference type="PROSITE" id="PS52004"/>
    </source>
</evidence>
<dbReference type="Gene3D" id="3.30.300.30">
    <property type="match status" value="1"/>
</dbReference>
<dbReference type="PANTHER" id="PTHR43775">
    <property type="entry name" value="FATTY ACID SYNTHASE"/>
    <property type="match status" value="1"/>
</dbReference>
<dbReference type="SMART" id="SM00822">
    <property type="entry name" value="PKS_KR"/>
    <property type="match status" value="1"/>
</dbReference>
<dbReference type="FunFam" id="3.40.50.12780:FF:000013">
    <property type="entry name" value="Long-chain-fatty-acid--AMP ligase FadD32"/>
    <property type="match status" value="1"/>
</dbReference>
<dbReference type="InterPro" id="IPR025110">
    <property type="entry name" value="AMP-bd_C"/>
</dbReference>
<dbReference type="CDD" id="cd08955">
    <property type="entry name" value="KR_2_FAS_SDR_x"/>
    <property type="match status" value="1"/>
</dbReference>
<feature type="domain" description="Ketosynthase family 3 (KS3)" evidence="13">
    <location>
        <begin position="712"/>
        <end position="1135"/>
    </location>
</feature>
<keyword evidence="5" id="KW-0808">Transferase</keyword>
<dbReference type="Pfam" id="PF00501">
    <property type="entry name" value="AMP-binding"/>
    <property type="match status" value="1"/>
</dbReference>
<dbReference type="PROSITE" id="PS52004">
    <property type="entry name" value="KS3_2"/>
    <property type="match status" value="1"/>
</dbReference>
<dbReference type="EMBL" id="LZME01000116">
    <property type="protein sequence ID" value="OBK82821.1"/>
    <property type="molecule type" value="Genomic_DNA"/>
</dbReference>
<organism evidence="14 15">
    <name type="scientific">Mycolicibacter heraklionensis</name>
    <dbReference type="NCBI Taxonomy" id="512402"/>
    <lineage>
        <taxon>Bacteria</taxon>
        <taxon>Bacillati</taxon>
        <taxon>Actinomycetota</taxon>
        <taxon>Actinomycetes</taxon>
        <taxon>Mycobacteriales</taxon>
        <taxon>Mycobacteriaceae</taxon>
        <taxon>Mycolicibacter</taxon>
    </lineage>
</organism>
<dbReference type="InterPro" id="IPR001227">
    <property type="entry name" value="Ac_transferase_dom_sf"/>
</dbReference>
<keyword evidence="2" id="KW-0596">Phosphopantetheine</keyword>
<evidence type="ECO:0000256" key="5">
    <source>
        <dbReference type="ARBA" id="ARBA00022679"/>
    </source>
</evidence>
<proteinExistence type="inferred from homology"/>
<dbReference type="InterPro" id="IPR016036">
    <property type="entry name" value="Malonyl_transacylase_ACP-bd"/>
</dbReference>
<dbReference type="Pfam" id="PF00109">
    <property type="entry name" value="ketoacyl-synt"/>
    <property type="match status" value="1"/>
</dbReference>
<comment type="similarity">
    <text evidence="1">Belongs to the ATP-dependent AMP-binding enzyme family.</text>
</comment>
<sequence>MSGPDGTVHTLRTLVDLLTQRAAKYGENLAFTFSRDGDENETSQVTYGELDRRARQIAADLQSQGAVGERVLVLCPPGLDFLASFFGCLYAGAIAIPVHPPMREHLLPRVESIIADVQPGYALTTSEIEPKIKPAIDGLPGGQALRWTITDSDATGSEASWVAPQIDGDSIAMLQYTSGSTSAPKGVVLTHGNLVHNLLTIAEAWDANPDMPHVTGVFWLPPYHDMGLIGGLLETIYVAGHSVLMPPTAFIKRPMRWLEAISRHRAMITAAPNFAFDLCVELSTPQERAALDLSNWTVALCGAEPVRTATLDGFAELFGPSGFRAESFYPVYGLAEGTLLVSGGSDLPVPMVQHIDRVALGDNRVIDVAADDPNVATMVGCGKPRGGQRVIIVDPETRLQCAGDQVGEIWVAGGSVAHGYWGAPELSAETFSATLADTGEGPFLRTGDLGFLHSGELFVTGRRKDLIIIRGTNHYPNDIELTVQNTNPALLRGRGAVFSIAPEPGAAEQLVVVQEVDPSRLSAEQADEAMQVIRTAVTANHSVRTHAVVLVQPLQLPTTSSGKIQRSACKQQYLDGALPVVAQWPANTPETAAVPQAPAESTSAAAPTESGAHSAAEISAWLIERLAQDLELPIAEIDPAKPFAFYGLDSIHAVRLSSALEQWLGCELAPTIAYEYPSIDVLSAHLARMAAKTPAAAGAAAATERAERPAADEPIAIVGIGCRFPGADGPEGFWRLLSGGADATSDVPADRWDVDAFYNPDPSVPGTAVTRRGGFLGQVDQFDFQFFGISPRESAQMDPQQRLLLEVAWEALEDAGQVPDELAGSRTGVFVGISTNDYGFLRLGQPQLVDAYTGTGNALSIAANRLSYTFDFHGPSMSIDTACSSSLVAVDLACRSLRDGECSMALAAGVNVILSPALAINFSKARVMAPDGRCKTFDADADGYVRGEGAGVVVLKPLSKALEDNDPVYAVIRGSATNSDGRTNGLIAPSGRAQESVVAEAFRRAGLPAGAVQYVEAHGTGTSIGDAIEANALGTALAEGRPEGSRCLIGSVKTNIGHLEAAAGIAGLIKVALSLQHREIPASLNYSEPNPHIGFDRLPLEVVEKLTPWPSGSRAIAGVSSFGFGGTNAHVVLTEAPQARSGYHDDTAPPRAELLALSARSPEALTALVGEYEMALFSGGLMGGAGLTDLCYTAGARRGHHDYRLSVVGDSPAAMFESLSAYRLGESRPGLSVGHCAPSRPGPGVTFVFSGQGSQWHGMARQLQADEPVFADALAACDDALFPHLGHSILKELAAQDGPEERSKLKDIGILQPTIFAIQVALAALWRSWGVEPAAVVGHSLGEAAAAHVAGALSLDDAARVICARARMLRGVRGRGAMMVTETTMAEAQDLIAGHEREVAVAASNSHRSTVLAGERKVLEQLMAKLQQRDRFCRWIDVDVASHSPQMEALGAGLRGSLVKLKPTVPTVPMYSTVTGELVGSSLLDADYWVANLCSPVRFSPALRRLLETGHDTFVELSPHPILLTAAREDVEDMRRICTLLPSMRRDDDGRSTMLGSLGTLYTLGHRVAWERIYPQGSRCVPAPTYPWQRVHSWLNAGSIAAPRGGGAGGHGGGWRGPIRSAAQPGTVLAEIDITAVTALSAEQLGQLAVAAAEVAFGPGTRSVSELTLRNGLDQARTVQFALTGEAFDCYGSAGADWSLLATGTLSADQSHAPTVITAPADPRERSYRMRWQPASLPVDGEGRPADPGSWLILSDGPVADTLRDHLEAQSQSCVLVEPVVGLPEIERISADSYRVDPARPEHFAELLRAASGGDRPHCRGVVHLWNLLAAAPADTTEESLATATDVGSLSVVHLIQALTLAGWPESPRLWLVTRGAQSAGWEEAESCPLSVAQAPVWGLSRSIDHEYPELHATGVDLSADGGPEELRGLFSEIWSDNAETDVALRGQRRYVARLEPYTAPSEPAGELCASAIHDQATYLVTGGLGAVGGKVAGWLVEQGARHLVLMGRSAPSAAAQATLEGLRAAGAEVTIAQGDVTKSADVAAALATIGASMPPLRGVVHAAGTVDDAILARLDAAKLRSVMAPKVQGAWNLHTLTADAELDFFVMFSSAASVLGSPGAANYGAANAFLDALAWHRQAAGRPALSVNFGPWAGLGMFTNSELHRHFSHYGVEGLSAETYFAALAALLADGATEAMVLDIDWSRWRPSARSPLLRDLQVTADDDQGVGPSGSGLSGGLFEAVQAADAQERQRLLETYLRDLVAGKLGLAPASLDVNAPLNSLGVDSLITLELRIQVERELGIVVPVARLLDGPSVVSLSSWLGEQLASGLDRSVADQGSAAPDVAPDAAAAAPAQELELLAQVTELSDEAVDALLAKMMAEDGGSA</sequence>
<evidence type="ECO:0000256" key="1">
    <source>
        <dbReference type="ARBA" id="ARBA00006432"/>
    </source>
</evidence>
<dbReference type="Gene3D" id="3.40.366.10">
    <property type="entry name" value="Malonyl-Coenzyme A Acyl Carrier Protein, domain 2"/>
    <property type="match status" value="1"/>
</dbReference>
<dbReference type="PROSITE" id="PS50075">
    <property type="entry name" value="CARRIER"/>
    <property type="match status" value="2"/>
</dbReference>
<dbReference type="InterPro" id="IPR009081">
    <property type="entry name" value="PP-bd_ACP"/>
</dbReference>
<gene>
    <name evidence="14" type="ORF">A5649_07740</name>
</gene>
<dbReference type="GO" id="GO:0004312">
    <property type="term" value="F:fatty acid synthase activity"/>
    <property type="evidence" value="ECO:0007669"/>
    <property type="project" value="TreeGrafter"/>
</dbReference>
<evidence type="ECO:0000313" key="15">
    <source>
        <dbReference type="Proteomes" id="UP000093712"/>
    </source>
</evidence>
<dbReference type="PROSITE" id="PS00455">
    <property type="entry name" value="AMP_BINDING"/>
    <property type="match status" value="1"/>
</dbReference>
<dbReference type="Gene3D" id="1.10.1200.10">
    <property type="entry name" value="ACP-like"/>
    <property type="match status" value="2"/>
</dbReference>
<dbReference type="SMART" id="SM00825">
    <property type="entry name" value="PKS_KS"/>
    <property type="match status" value="1"/>
</dbReference>
<dbReference type="InterPro" id="IPR020841">
    <property type="entry name" value="PKS_Beta-ketoAc_synthase_dom"/>
</dbReference>
<evidence type="ECO:0000256" key="2">
    <source>
        <dbReference type="ARBA" id="ARBA00022450"/>
    </source>
</evidence>
<evidence type="ECO:0000256" key="3">
    <source>
        <dbReference type="ARBA" id="ARBA00022553"/>
    </source>
</evidence>
<dbReference type="FunFam" id="3.40.366.10:FF:000002">
    <property type="entry name" value="Probable polyketide synthase 2"/>
    <property type="match status" value="1"/>
</dbReference>
<feature type="compositionally biased region" description="Low complexity" evidence="11">
    <location>
        <begin position="597"/>
        <end position="610"/>
    </location>
</feature>
<dbReference type="GO" id="GO:0006633">
    <property type="term" value="P:fatty acid biosynthetic process"/>
    <property type="evidence" value="ECO:0007669"/>
    <property type="project" value="InterPro"/>
</dbReference>
<dbReference type="Pfam" id="PF16197">
    <property type="entry name" value="KAsynt_C_assoc"/>
    <property type="match status" value="1"/>
</dbReference>
<dbReference type="Pfam" id="PF23024">
    <property type="entry name" value="AMP-dom_DIP2-like"/>
    <property type="match status" value="1"/>
</dbReference>
<dbReference type="InterPro" id="IPR042099">
    <property type="entry name" value="ANL_N_sf"/>
</dbReference>
<dbReference type="InterPro" id="IPR014030">
    <property type="entry name" value="Ketoacyl_synth_N"/>
</dbReference>
<dbReference type="Gene3D" id="3.40.47.10">
    <property type="match status" value="1"/>
</dbReference>
<keyword evidence="3" id="KW-0597">Phosphoprotein</keyword>
<dbReference type="PROSITE" id="PS00606">
    <property type="entry name" value="KS3_1"/>
    <property type="match status" value="1"/>
</dbReference>
<accession>A0AA91EZB6</accession>
<dbReference type="SUPFAM" id="SSF47336">
    <property type="entry name" value="ACP-like"/>
    <property type="match status" value="2"/>
</dbReference>
<dbReference type="Pfam" id="PF00550">
    <property type="entry name" value="PP-binding"/>
    <property type="match status" value="2"/>
</dbReference>
<keyword evidence="7" id="KW-0521">NADP</keyword>
<feature type="region of interest" description="Disordered" evidence="11">
    <location>
        <begin position="591"/>
        <end position="610"/>
    </location>
</feature>
<evidence type="ECO:0000256" key="8">
    <source>
        <dbReference type="ARBA" id="ARBA00023098"/>
    </source>
</evidence>
<evidence type="ECO:0000256" key="9">
    <source>
        <dbReference type="ARBA" id="ARBA00023268"/>
    </source>
</evidence>
<dbReference type="InterPro" id="IPR000873">
    <property type="entry name" value="AMP-dep_synth/lig_dom"/>
</dbReference>
<dbReference type="Pfam" id="PF08659">
    <property type="entry name" value="KR"/>
    <property type="match status" value="1"/>
</dbReference>
<keyword evidence="9" id="KW-0511">Multifunctional enzyme</keyword>
<dbReference type="GO" id="GO:0016874">
    <property type="term" value="F:ligase activity"/>
    <property type="evidence" value="ECO:0007669"/>
    <property type="project" value="UniProtKB-KW"/>
</dbReference>
<evidence type="ECO:0000256" key="7">
    <source>
        <dbReference type="ARBA" id="ARBA00022857"/>
    </source>
</evidence>
<dbReference type="InterPro" id="IPR057326">
    <property type="entry name" value="KR_dom"/>
</dbReference>
<evidence type="ECO:0000256" key="11">
    <source>
        <dbReference type="SAM" id="MobiDB-lite"/>
    </source>
</evidence>
<dbReference type="PANTHER" id="PTHR43775:SF37">
    <property type="entry name" value="SI:DKEY-61P9.11"/>
    <property type="match status" value="1"/>
</dbReference>
<dbReference type="GO" id="GO:0031177">
    <property type="term" value="F:phosphopantetheine binding"/>
    <property type="evidence" value="ECO:0007669"/>
    <property type="project" value="InterPro"/>
</dbReference>
<dbReference type="SUPFAM" id="SSF55048">
    <property type="entry name" value="Probable ACP-binding domain of malonyl-CoA ACP transacylase"/>
    <property type="match status" value="1"/>
</dbReference>
<dbReference type="GO" id="GO:0004315">
    <property type="term" value="F:3-oxoacyl-[acyl-carrier-protein] synthase activity"/>
    <property type="evidence" value="ECO:0007669"/>
    <property type="project" value="InterPro"/>
</dbReference>
<keyword evidence="10" id="KW-0012">Acyltransferase</keyword>
<dbReference type="InterPro" id="IPR036291">
    <property type="entry name" value="NAD(P)-bd_dom_sf"/>
</dbReference>
<keyword evidence="6" id="KW-0276">Fatty acid metabolism</keyword>
<evidence type="ECO:0000256" key="6">
    <source>
        <dbReference type="ARBA" id="ARBA00022832"/>
    </source>
</evidence>
<dbReference type="GO" id="GO:0071766">
    <property type="term" value="P:Actinobacterium-type cell wall biogenesis"/>
    <property type="evidence" value="ECO:0007669"/>
    <property type="project" value="UniProtKB-ARBA"/>
</dbReference>
<dbReference type="InterPro" id="IPR016035">
    <property type="entry name" value="Acyl_Trfase/lysoPLipase"/>
</dbReference>
<dbReference type="InterPro" id="IPR045851">
    <property type="entry name" value="AMP-bd_C_sf"/>
</dbReference>
<dbReference type="Gene3D" id="3.40.50.12780">
    <property type="entry name" value="N-terminal domain of ligase-like"/>
    <property type="match status" value="1"/>
</dbReference>
<dbReference type="SUPFAM" id="SSF52151">
    <property type="entry name" value="FabD/lysophospholipase-like"/>
    <property type="match status" value="1"/>
</dbReference>
<dbReference type="FunFam" id="3.40.47.10:FF:000019">
    <property type="entry name" value="Polyketide synthase type I"/>
    <property type="match status" value="1"/>
</dbReference>
<dbReference type="InterPro" id="IPR032821">
    <property type="entry name" value="PKS_assoc"/>
</dbReference>
<dbReference type="InterPro" id="IPR013968">
    <property type="entry name" value="PKS_KR"/>
</dbReference>
<keyword evidence="4" id="KW-0436">Ligase</keyword>
<dbReference type="InterPro" id="IPR016039">
    <property type="entry name" value="Thiolase-like"/>
</dbReference>
<reference evidence="14 15" key="1">
    <citation type="submission" date="2016-06" db="EMBL/GenBank/DDBJ databases">
        <authorList>
            <person name="Sutton G."/>
            <person name="Brinkac L."/>
            <person name="Sanka R."/>
            <person name="Adams M."/>
            <person name="Lau E."/>
            <person name="Garcia-Basteiro A."/>
            <person name="Lopez-Varela E."/>
            <person name="Palencia S."/>
        </authorList>
    </citation>
    <scope>NUCLEOTIDE SEQUENCE [LARGE SCALE GENOMIC DNA]</scope>
    <source>
        <strain evidence="14 15">1211594.5</strain>
    </source>
</reference>
<dbReference type="Pfam" id="PF00698">
    <property type="entry name" value="Acyl_transf_1"/>
    <property type="match status" value="1"/>
</dbReference>
<protein>
    <submittedName>
        <fullName evidence="14">Beta-ketoacyl synthase</fullName>
    </submittedName>
</protein>
<feature type="domain" description="Carrier" evidence="12">
    <location>
        <begin position="613"/>
        <end position="690"/>
    </location>
</feature>
<comment type="caution">
    <text evidence="14">The sequence shown here is derived from an EMBL/GenBank/DDBJ whole genome shotgun (WGS) entry which is preliminary data.</text>
</comment>
<dbReference type="RefSeq" id="WP_065041460.1">
    <property type="nucleotide sequence ID" value="NZ_LZME01000116.1"/>
</dbReference>
<dbReference type="InterPro" id="IPR040097">
    <property type="entry name" value="FAAL/FAAC"/>
</dbReference>
<dbReference type="Pfam" id="PF02801">
    <property type="entry name" value="Ketoacyl-synt_C"/>
    <property type="match status" value="1"/>
</dbReference>
<dbReference type="Gene3D" id="3.40.50.720">
    <property type="entry name" value="NAD(P)-binding Rossmann-like Domain"/>
    <property type="match status" value="1"/>
</dbReference>
<keyword evidence="8" id="KW-0443">Lipid metabolism</keyword>
<dbReference type="InterPro" id="IPR014043">
    <property type="entry name" value="Acyl_transferase_dom"/>
</dbReference>
<dbReference type="SUPFAM" id="SSF56801">
    <property type="entry name" value="Acetyl-CoA synthetase-like"/>
    <property type="match status" value="1"/>
</dbReference>
<dbReference type="InterPro" id="IPR014031">
    <property type="entry name" value="Ketoacyl_synth_C"/>
</dbReference>
<dbReference type="InterPro" id="IPR050091">
    <property type="entry name" value="PKS_NRPS_Biosynth_Enz"/>
</dbReference>
<feature type="domain" description="Carrier" evidence="12">
    <location>
        <begin position="2253"/>
        <end position="2327"/>
    </location>
</feature>
<evidence type="ECO:0000259" key="12">
    <source>
        <dbReference type="PROSITE" id="PS50075"/>
    </source>
</evidence>
<dbReference type="SMART" id="SM01294">
    <property type="entry name" value="PKS_PP_betabranch"/>
    <property type="match status" value="1"/>
</dbReference>
<dbReference type="InterPro" id="IPR020845">
    <property type="entry name" value="AMP-binding_CS"/>
</dbReference>
<dbReference type="SMART" id="SM00823">
    <property type="entry name" value="PKS_PP"/>
    <property type="match status" value="2"/>
</dbReference>
<dbReference type="InterPro" id="IPR020806">
    <property type="entry name" value="PKS_PP-bd"/>
</dbReference>
<dbReference type="Gene3D" id="3.30.70.3290">
    <property type="match status" value="1"/>
</dbReference>
<dbReference type="SUPFAM" id="SSF53901">
    <property type="entry name" value="Thiolase-like"/>
    <property type="match status" value="1"/>
</dbReference>
<dbReference type="CDD" id="cd05931">
    <property type="entry name" value="FAAL"/>
    <property type="match status" value="1"/>
</dbReference>
<name>A0AA91EZB6_9MYCO</name>
<dbReference type="InterPro" id="IPR036736">
    <property type="entry name" value="ACP-like_sf"/>
</dbReference>
<dbReference type="SUPFAM" id="SSF51735">
    <property type="entry name" value="NAD(P)-binding Rossmann-fold domains"/>
    <property type="match status" value="2"/>
</dbReference>
<evidence type="ECO:0000256" key="10">
    <source>
        <dbReference type="ARBA" id="ARBA00023315"/>
    </source>
</evidence>